<name>A0ABQ3Y4F1_9ACTN</name>
<reference evidence="2 3" key="1">
    <citation type="submission" date="2021-01" db="EMBL/GenBank/DDBJ databases">
        <title>Whole genome shotgun sequence of Actinoplanes deccanensis NBRC 13994.</title>
        <authorList>
            <person name="Komaki H."/>
            <person name="Tamura T."/>
        </authorList>
    </citation>
    <scope>NUCLEOTIDE SEQUENCE [LARGE SCALE GENOMIC DNA]</scope>
    <source>
        <strain evidence="2 3">NBRC 13994</strain>
    </source>
</reference>
<accession>A0ABQ3Y4F1</accession>
<sequence length="65" mass="6620">MPTATAVAAVKLPNAPPTTVVRAARRPYASARLIANNTEGPGMTISTNAASAKAARRSGDGMRPD</sequence>
<dbReference type="Proteomes" id="UP000609879">
    <property type="component" value="Unassembled WGS sequence"/>
</dbReference>
<proteinExistence type="predicted"/>
<dbReference type="EMBL" id="BOMI01000065">
    <property type="protein sequence ID" value="GID74856.1"/>
    <property type="molecule type" value="Genomic_DNA"/>
</dbReference>
<feature type="region of interest" description="Disordered" evidence="1">
    <location>
        <begin position="38"/>
        <end position="65"/>
    </location>
</feature>
<comment type="caution">
    <text evidence="2">The sequence shown here is derived from an EMBL/GenBank/DDBJ whole genome shotgun (WGS) entry which is preliminary data.</text>
</comment>
<evidence type="ECO:0000256" key="1">
    <source>
        <dbReference type="SAM" id="MobiDB-lite"/>
    </source>
</evidence>
<protein>
    <submittedName>
        <fullName evidence="2">Uncharacterized protein</fullName>
    </submittedName>
</protein>
<gene>
    <name evidence="2" type="ORF">Ade02nite_34970</name>
</gene>
<evidence type="ECO:0000313" key="3">
    <source>
        <dbReference type="Proteomes" id="UP000609879"/>
    </source>
</evidence>
<organism evidence="2 3">
    <name type="scientific">Paractinoplanes deccanensis</name>
    <dbReference type="NCBI Taxonomy" id="113561"/>
    <lineage>
        <taxon>Bacteria</taxon>
        <taxon>Bacillati</taxon>
        <taxon>Actinomycetota</taxon>
        <taxon>Actinomycetes</taxon>
        <taxon>Micromonosporales</taxon>
        <taxon>Micromonosporaceae</taxon>
        <taxon>Paractinoplanes</taxon>
    </lineage>
</organism>
<feature type="compositionally biased region" description="Polar residues" evidence="1">
    <location>
        <begin position="38"/>
        <end position="50"/>
    </location>
</feature>
<evidence type="ECO:0000313" key="2">
    <source>
        <dbReference type="EMBL" id="GID74856.1"/>
    </source>
</evidence>
<keyword evidence="3" id="KW-1185">Reference proteome</keyword>